<proteinExistence type="predicted"/>
<feature type="transmembrane region" description="Helical" evidence="1">
    <location>
        <begin position="6"/>
        <end position="22"/>
    </location>
</feature>
<comment type="caution">
    <text evidence="3">The sequence shown here is derived from an EMBL/GenBank/DDBJ whole genome shotgun (WGS) entry which is preliminary data.</text>
</comment>
<evidence type="ECO:0000313" key="5">
    <source>
        <dbReference type="Proteomes" id="UP000013858"/>
    </source>
</evidence>
<dbReference type="STRING" id="155618.RV06_GL001526"/>
<evidence type="ECO:0000259" key="2">
    <source>
        <dbReference type="Pfam" id="PF14501"/>
    </source>
</evidence>
<dbReference type="OrthoDB" id="1656061at2"/>
<dbReference type="Proteomes" id="UP000014197">
    <property type="component" value="Unassembled WGS sequence"/>
</dbReference>
<reference evidence="3 5" key="1">
    <citation type="submission" date="2013-02" db="EMBL/GenBank/DDBJ databases">
        <title>The Genome Sequence of Enterococcus haemoperoxidus BAA-382.</title>
        <authorList>
            <consortium name="The Broad Institute Genome Sequencing Platform"/>
            <consortium name="The Broad Institute Genome Sequencing Center for Infectious Disease"/>
            <person name="Earl A.M."/>
            <person name="Gilmore M.S."/>
            <person name="Lebreton F."/>
            <person name="Walker B."/>
            <person name="Young S.K."/>
            <person name="Zeng Q."/>
            <person name="Gargeya S."/>
            <person name="Fitzgerald M."/>
            <person name="Haas B."/>
            <person name="Abouelleil A."/>
            <person name="Alvarado L."/>
            <person name="Arachchi H.M."/>
            <person name="Berlin A.M."/>
            <person name="Chapman S.B."/>
            <person name="Dewar J."/>
            <person name="Goldberg J."/>
            <person name="Griggs A."/>
            <person name="Gujja S."/>
            <person name="Hansen M."/>
            <person name="Howarth C."/>
            <person name="Imamovic A."/>
            <person name="Larimer J."/>
            <person name="McCowan C."/>
            <person name="Murphy C."/>
            <person name="Neiman D."/>
            <person name="Pearson M."/>
            <person name="Priest M."/>
            <person name="Roberts A."/>
            <person name="Saif S."/>
            <person name="Shea T."/>
            <person name="Sisk P."/>
            <person name="Sykes S."/>
            <person name="Wortman J."/>
            <person name="Nusbaum C."/>
            <person name="Birren B."/>
        </authorList>
    </citation>
    <scope>NUCLEOTIDE SEQUENCE [LARGE SCALE GENOMIC DNA]</scope>
    <source>
        <strain evidence="3 5">ATCC BAA-382</strain>
    </source>
</reference>
<dbReference type="InterPro" id="IPR032834">
    <property type="entry name" value="NatK-like_C"/>
</dbReference>
<evidence type="ECO:0000313" key="4">
    <source>
        <dbReference type="EMBL" id="EOT60104.1"/>
    </source>
</evidence>
<gene>
    <name evidence="4" type="ORF">I583_02739</name>
    <name evidence="3" type="ORF">UAW_01773</name>
</gene>
<organism evidence="3 5">
    <name type="scientific">Enterococcus haemoperoxidus ATCC BAA-382</name>
    <dbReference type="NCBI Taxonomy" id="1158608"/>
    <lineage>
        <taxon>Bacteria</taxon>
        <taxon>Bacillati</taxon>
        <taxon>Bacillota</taxon>
        <taxon>Bacilli</taxon>
        <taxon>Lactobacillales</taxon>
        <taxon>Enterococcaceae</taxon>
        <taxon>Enterococcus</taxon>
    </lineage>
</organism>
<dbReference type="PATRIC" id="fig|1158608.3.peg.1750"/>
<dbReference type="EMBL" id="ASVY01000003">
    <property type="protein sequence ID" value="EOT60104.1"/>
    <property type="molecule type" value="Genomic_DNA"/>
</dbReference>
<sequence>MTISFVIALYAINFLQTIWLIGYKKYLNYRQSIILTGVIGLILFTSYFTSYSFVLLLLFLLIEAAFIFFFTKSWPLVALYSLLQNALVLISWAATVDILIILWAKNTISYEQYFALRAPIIILQQVVFFILLSLSKKVGHQQLFFISFAKIKKKYVVSSILFFVVSYSLNILRAVIILQLKLIPFIQLTVLLLALTIVFVYTMYNLSLLYAQHAQINMLSKKAYQEAETLAAANEFKHDYRNILLSLKTYIDQQQYEKASTYLASIIDYSDDFTKTDYHPQLSQIDILAVQGVIINFFEKCSTLNIPFKFMITQHISEHDLSINLIDFIRCFSIILDNALEESIGIDDPQIQLTIAKTQHSIFIEVKNTHHSTVAIEHILKNNFTTKKGHQGKGLSIFIKLLKQYPKTNYSFSKEKNLFVVRLTLPIIKQ</sequence>
<evidence type="ECO:0000313" key="3">
    <source>
        <dbReference type="EMBL" id="EOH96815.1"/>
    </source>
</evidence>
<keyword evidence="1" id="KW-0472">Membrane</keyword>
<dbReference type="PANTHER" id="PTHR40448:SF1">
    <property type="entry name" value="TWO-COMPONENT SENSOR HISTIDINE KINASE"/>
    <property type="match status" value="1"/>
</dbReference>
<evidence type="ECO:0000313" key="6">
    <source>
        <dbReference type="Proteomes" id="UP000014197"/>
    </source>
</evidence>
<feature type="transmembrane region" description="Helical" evidence="1">
    <location>
        <begin position="82"/>
        <end position="104"/>
    </location>
</feature>
<feature type="transmembrane region" description="Helical" evidence="1">
    <location>
        <begin position="155"/>
        <end position="176"/>
    </location>
</feature>
<evidence type="ECO:0000256" key="1">
    <source>
        <dbReference type="SAM" id="Phobius"/>
    </source>
</evidence>
<dbReference type="Pfam" id="PF14501">
    <property type="entry name" value="HATPase_c_5"/>
    <property type="match status" value="1"/>
</dbReference>
<dbReference type="SUPFAM" id="SSF55874">
    <property type="entry name" value="ATPase domain of HSP90 chaperone/DNA topoisomerase II/histidine kinase"/>
    <property type="match status" value="1"/>
</dbReference>
<dbReference type="InterPro" id="IPR036890">
    <property type="entry name" value="HATPase_C_sf"/>
</dbReference>
<keyword evidence="1" id="KW-0812">Transmembrane</keyword>
<dbReference type="Gene3D" id="3.30.565.10">
    <property type="entry name" value="Histidine kinase-like ATPase, C-terminal domain"/>
    <property type="match status" value="1"/>
</dbReference>
<keyword evidence="1" id="KW-1133">Transmembrane helix</keyword>
<name>R2SNP8_9ENTE</name>
<dbReference type="GO" id="GO:0042802">
    <property type="term" value="F:identical protein binding"/>
    <property type="evidence" value="ECO:0007669"/>
    <property type="project" value="TreeGrafter"/>
</dbReference>
<feature type="domain" description="Sensor histidine kinase NatK-like C-terminal" evidence="2">
    <location>
        <begin position="324"/>
        <end position="426"/>
    </location>
</feature>
<accession>R2SNP8</accession>
<feature type="transmembrane region" description="Helical" evidence="1">
    <location>
        <begin position="116"/>
        <end position="134"/>
    </location>
</feature>
<protein>
    <recommendedName>
        <fullName evidence="2">Sensor histidine kinase NatK-like C-terminal domain-containing protein</fullName>
    </recommendedName>
</protein>
<dbReference type="RefSeq" id="WP_010761975.1">
    <property type="nucleotide sequence ID" value="NZ_KB946316.1"/>
</dbReference>
<dbReference type="eggNOG" id="COG3290">
    <property type="taxonomic scope" value="Bacteria"/>
</dbReference>
<feature type="transmembrane region" description="Helical" evidence="1">
    <location>
        <begin position="182"/>
        <end position="204"/>
    </location>
</feature>
<dbReference type="EMBL" id="AJAR01000015">
    <property type="protein sequence ID" value="EOH96815.1"/>
    <property type="molecule type" value="Genomic_DNA"/>
</dbReference>
<reference evidence="4 6" key="2">
    <citation type="submission" date="2013-03" db="EMBL/GenBank/DDBJ databases">
        <title>The Genome Sequence of Enterococcus haemoperoxidus BAA-382 (PacBio/Illumina hybrid assembly).</title>
        <authorList>
            <consortium name="The Broad Institute Genomics Platform"/>
            <consortium name="The Broad Institute Genome Sequencing Center for Infectious Disease"/>
            <person name="Earl A."/>
            <person name="Russ C."/>
            <person name="Gilmore M."/>
            <person name="Surin D."/>
            <person name="Walker B."/>
            <person name="Young S."/>
            <person name="Zeng Q."/>
            <person name="Gargeya S."/>
            <person name="Fitzgerald M."/>
            <person name="Haas B."/>
            <person name="Abouelleil A."/>
            <person name="Allen A.W."/>
            <person name="Alvarado L."/>
            <person name="Arachchi H.M."/>
            <person name="Berlin A.M."/>
            <person name="Chapman S.B."/>
            <person name="Gainer-Dewar J."/>
            <person name="Goldberg J."/>
            <person name="Griggs A."/>
            <person name="Gujja S."/>
            <person name="Hansen M."/>
            <person name="Howarth C."/>
            <person name="Imamovic A."/>
            <person name="Ireland A."/>
            <person name="Larimer J."/>
            <person name="McCowan C."/>
            <person name="Murphy C."/>
            <person name="Pearson M."/>
            <person name="Poon T.W."/>
            <person name="Priest M."/>
            <person name="Roberts A."/>
            <person name="Saif S."/>
            <person name="Shea T."/>
            <person name="Sisk P."/>
            <person name="Sykes S."/>
            <person name="Wortman J."/>
            <person name="Nusbaum C."/>
            <person name="Birren B."/>
        </authorList>
    </citation>
    <scope>NUCLEOTIDE SEQUENCE [LARGE SCALE GENOMIC DNA]</scope>
    <source>
        <strain evidence="4 6">ATCC BAA-382</strain>
    </source>
</reference>
<dbReference type="PANTHER" id="PTHR40448">
    <property type="entry name" value="TWO-COMPONENT SENSOR HISTIDINE KINASE"/>
    <property type="match status" value="1"/>
</dbReference>
<keyword evidence="6" id="KW-1185">Reference proteome</keyword>
<dbReference type="AlphaFoldDB" id="R2SNP8"/>
<dbReference type="Proteomes" id="UP000013858">
    <property type="component" value="Unassembled WGS sequence"/>
</dbReference>